<reference evidence="2" key="1">
    <citation type="submission" date="2021-01" db="EMBL/GenBank/DDBJ databases">
        <authorList>
            <person name="Corre E."/>
            <person name="Pelletier E."/>
            <person name="Niang G."/>
            <person name="Scheremetjew M."/>
            <person name="Finn R."/>
            <person name="Kale V."/>
            <person name="Holt S."/>
            <person name="Cochrane G."/>
            <person name="Meng A."/>
            <person name="Brown T."/>
            <person name="Cohen L."/>
        </authorList>
    </citation>
    <scope>NUCLEOTIDE SEQUENCE</scope>
    <source>
        <strain evidence="2">CCMP1413</strain>
    </source>
</reference>
<proteinExistence type="predicted"/>
<dbReference type="EMBL" id="HBDZ01008661">
    <property type="protein sequence ID" value="CAD8240448.1"/>
    <property type="molecule type" value="Transcribed_RNA"/>
</dbReference>
<sequence>MPLISAAGAAAVRTASRPSQARPSRHHWRAHRGECAARHRRRACAAAATGAPRDSGGEPELERQAIRGGDATSDDAKARWVDRATRAILDMRRSLRKGNPLSSRWVVEAPPMPALQPAEPSTALGAAWRRVRGPPEMRVRLPRSLEEARALTDAAGADLMRKLSRNIGFCCIFFAVWTTTDVLKTFLALQSAAGVAAEHHQTVLGLILSLDPMQKLALLWEHSAFLSPLAMLGFLVQARRGLRTTENYLGHIITNAAGFIFFEEVQEAHAKEQGAGREPSANSAAADAGRRAASKYAEELATADGAAALRLLAHRWATQARSGPGSEDDSAAAERLYTLTLSEVQADIFPFLYPLSEFFVRIAQVGLGLQLPVLYSTLKALVLG</sequence>
<feature type="region of interest" description="Disordered" evidence="1">
    <location>
        <begin position="1"/>
        <end position="76"/>
    </location>
</feature>
<feature type="compositionally biased region" description="Low complexity" evidence="1">
    <location>
        <begin position="44"/>
        <end position="53"/>
    </location>
</feature>
<evidence type="ECO:0000256" key="1">
    <source>
        <dbReference type="SAM" id="MobiDB-lite"/>
    </source>
</evidence>
<name>A0A7R9TNT3_9VIRI</name>
<evidence type="ECO:0000313" key="2">
    <source>
        <dbReference type="EMBL" id="CAD8240448.1"/>
    </source>
</evidence>
<gene>
    <name evidence="2" type="ORF">PCOL08062_LOCUS6622</name>
</gene>
<organism evidence="2">
    <name type="scientific">Prasinoderma coloniale</name>
    <dbReference type="NCBI Taxonomy" id="156133"/>
    <lineage>
        <taxon>Eukaryota</taxon>
        <taxon>Viridiplantae</taxon>
        <taxon>Prasinodermophyta</taxon>
        <taxon>Prasinodermophyceae</taxon>
        <taxon>Prasinodermales</taxon>
        <taxon>Prasinodermaceae</taxon>
        <taxon>Prasinoderma</taxon>
    </lineage>
</organism>
<accession>A0A7R9TNT3</accession>
<dbReference type="AlphaFoldDB" id="A0A7R9TNT3"/>
<protein>
    <submittedName>
        <fullName evidence="2">Uncharacterized protein</fullName>
    </submittedName>
</protein>
<feature type="compositionally biased region" description="Low complexity" evidence="1">
    <location>
        <begin position="1"/>
        <end position="11"/>
    </location>
</feature>